<dbReference type="InterPro" id="IPR041286">
    <property type="entry name" value="MBG_2"/>
</dbReference>
<dbReference type="Pfam" id="PF18676">
    <property type="entry name" value="MBG_2"/>
    <property type="match status" value="1"/>
</dbReference>
<gene>
    <name evidence="3" type="ordered locus">Awo_c03350</name>
</gene>
<dbReference type="KEGG" id="awo:Awo_c03350"/>
<evidence type="ECO:0000313" key="4">
    <source>
        <dbReference type="Proteomes" id="UP000007177"/>
    </source>
</evidence>
<feature type="domain" description="MBG" evidence="2">
    <location>
        <begin position="365"/>
        <end position="441"/>
    </location>
</feature>
<evidence type="ECO:0000259" key="2">
    <source>
        <dbReference type="Pfam" id="PF18676"/>
    </source>
</evidence>
<keyword evidence="1" id="KW-0812">Transmembrane</keyword>
<dbReference type="Proteomes" id="UP000007177">
    <property type="component" value="Chromosome"/>
</dbReference>
<organism evidence="3 4">
    <name type="scientific">Acetobacterium woodii (strain ATCC 29683 / DSM 1030 / JCM 2381 / KCTC 1655 / WB1)</name>
    <dbReference type="NCBI Taxonomy" id="931626"/>
    <lineage>
        <taxon>Bacteria</taxon>
        <taxon>Bacillati</taxon>
        <taxon>Bacillota</taxon>
        <taxon>Clostridia</taxon>
        <taxon>Eubacteriales</taxon>
        <taxon>Eubacteriaceae</taxon>
        <taxon>Acetobacterium</taxon>
    </lineage>
</organism>
<dbReference type="STRING" id="931626.Awo_c03350"/>
<feature type="transmembrane region" description="Helical" evidence="1">
    <location>
        <begin position="480"/>
        <end position="500"/>
    </location>
</feature>
<keyword evidence="1" id="KW-1133">Transmembrane helix</keyword>
<dbReference type="AlphaFoldDB" id="H6LH01"/>
<dbReference type="EMBL" id="CP002987">
    <property type="protein sequence ID" value="AFA47139.1"/>
    <property type="molecule type" value="Genomic_DNA"/>
</dbReference>
<dbReference type="HOGENOM" id="CLU_536004_0_0_9"/>
<sequence>MKKSTGGMKVLSLVLICVIILSFFPIGVIGEVGYNRNVTVGDNRIKTSFKLTGNDLSTGTLVPVITFSEAVVYNGRSQNLAEVNPIVDGPELDSELIEITYQGTKLNGDTYPKSLIPPTDTGTYTVVAGYQGDKAYKAYAETKTITISPLELKTTDFFTTKPISKIYDGTVNAPDNIITGLNNTGVLETDLKDVKFNYKSASYLSKDVNLTGINAVILKEVTITGDKGTEYSIVDDEDKDGDGEEKPSKNIDISLVANINPKMIEVILVGQNKVYDGSAILNDYKLLVRQADLIKGDEVAVSGSEQFYPWYGTINTKQKDIGNYYVWAIGGFSLQGLNGTNSNDYMINNFSLVSKLKYAITPASVTVIPSYITKVEGTPDPVLTYAVWQDESGDGFVKGLYGNDVLSGSLTRESGEAIGTYDIYLGSLNNPNYKLSLADGKDKFEITKGKEVAATYVGNDADNNTTTGSGEIAEEKKSPVPYLGIAMLLILLIAVGVFFGKNRLTKMD</sequence>
<accession>H6LH01</accession>
<reference evidence="4" key="1">
    <citation type="submission" date="2011-07" db="EMBL/GenBank/DDBJ databases">
        <title>Complete genome sequence of Acetobacterium woodii.</title>
        <authorList>
            <person name="Poehlein A."/>
            <person name="Schmidt S."/>
            <person name="Kaster A.-K."/>
            <person name="Goenrich M."/>
            <person name="Vollmers J."/>
            <person name="Thuermer A."/>
            <person name="Gottschalk G."/>
            <person name="Thauer R.K."/>
            <person name="Daniel R."/>
            <person name="Mueller V."/>
        </authorList>
    </citation>
    <scope>NUCLEOTIDE SEQUENCE [LARGE SCALE GENOMIC DNA]</scope>
    <source>
        <strain evidence="4">ATCC 29683 / DSM 1030 / JCM 2381 / KCTC 1655 / WB1</strain>
    </source>
</reference>
<protein>
    <recommendedName>
        <fullName evidence="2">MBG domain-containing protein</fullName>
    </recommendedName>
</protein>
<keyword evidence="4" id="KW-1185">Reference proteome</keyword>
<dbReference type="OrthoDB" id="1776524at2"/>
<proteinExistence type="predicted"/>
<keyword evidence="1" id="KW-0472">Membrane</keyword>
<name>H6LH01_ACEWD</name>
<evidence type="ECO:0000256" key="1">
    <source>
        <dbReference type="SAM" id="Phobius"/>
    </source>
</evidence>
<evidence type="ECO:0000313" key="3">
    <source>
        <dbReference type="EMBL" id="AFA47139.1"/>
    </source>
</evidence>
<dbReference type="RefSeq" id="WP_014354742.1">
    <property type="nucleotide sequence ID" value="NC_016894.1"/>
</dbReference>
<dbReference type="eggNOG" id="COG3210">
    <property type="taxonomic scope" value="Bacteria"/>
</dbReference>
<reference evidence="3 4" key="2">
    <citation type="journal article" date="2012" name="PLoS ONE">
        <title>An ancient pathway combining carbon dioxide fixation with the generation and utilization of a sodium ion gradient for ATP synthesis.</title>
        <authorList>
            <person name="Poehlein A."/>
            <person name="Schmidt S."/>
            <person name="Kaster A.K."/>
            <person name="Goenrich M."/>
            <person name="Vollmers J."/>
            <person name="Thurmer A."/>
            <person name="Bertsch J."/>
            <person name="Schuchmann K."/>
            <person name="Voigt B."/>
            <person name="Hecker M."/>
            <person name="Daniel R."/>
            <person name="Thauer R.K."/>
            <person name="Gottschalk G."/>
            <person name="Muller V."/>
        </authorList>
    </citation>
    <scope>NUCLEOTIDE SEQUENCE [LARGE SCALE GENOMIC DNA]</scope>
    <source>
        <strain evidence="4">ATCC 29683 / DSM 1030 / JCM 2381 / KCTC 1655 / WB1</strain>
    </source>
</reference>